<feature type="compositionally biased region" description="Polar residues" evidence="1">
    <location>
        <begin position="822"/>
        <end position="836"/>
    </location>
</feature>
<evidence type="ECO:0000313" key="2">
    <source>
        <dbReference type="EMBL" id="KAH0547690.1"/>
    </source>
</evidence>
<feature type="compositionally biased region" description="Gly residues" evidence="1">
    <location>
        <begin position="231"/>
        <end position="241"/>
    </location>
</feature>
<feature type="compositionally biased region" description="Polar residues" evidence="1">
    <location>
        <begin position="492"/>
        <end position="502"/>
    </location>
</feature>
<feature type="compositionally biased region" description="Basic and acidic residues" evidence="1">
    <location>
        <begin position="730"/>
        <end position="745"/>
    </location>
</feature>
<feature type="compositionally biased region" description="Polar residues" evidence="1">
    <location>
        <begin position="346"/>
        <end position="373"/>
    </location>
</feature>
<feature type="compositionally biased region" description="Polar residues" evidence="1">
    <location>
        <begin position="1401"/>
        <end position="1411"/>
    </location>
</feature>
<dbReference type="OrthoDB" id="5416983at2759"/>
<feature type="compositionally biased region" description="Polar residues" evidence="1">
    <location>
        <begin position="49"/>
        <end position="62"/>
    </location>
</feature>
<feature type="region of interest" description="Disordered" evidence="1">
    <location>
        <begin position="1131"/>
        <end position="1173"/>
    </location>
</feature>
<feature type="compositionally biased region" description="Basic and acidic residues" evidence="1">
    <location>
        <begin position="701"/>
        <end position="720"/>
    </location>
</feature>
<keyword evidence="3" id="KW-1185">Reference proteome</keyword>
<feature type="compositionally biased region" description="Polar residues" evidence="1">
    <location>
        <begin position="463"/>
        <end position="477"/>
    </location>
</feature>
<dbReference type="EMBL" id="JAGHQL010000002">
    <property type="protein sequence ID" value="KAH0547690.1"/>
    <property type="molecule type" value="Genomic_DNA"/>
</dbReference>
<feature type="compositionally biased region" description="Basic and acidic residues" evidence="1">
    <location>
        <begin position="452"/>
        <end position="462"/>
    </location>
</feature>
<comment type="caution">
    <text evidence="2">The sequence shown here is derived from an EMBL/GenBank/DDBJ whole genome shotgun (WGS) entry which is preliminary data.</text>
</comment>
<feature type="compositionally biased region" description="Polar residues" evidence="1">
    <location>
        <begin position="157"/>
        <end position="168"/>
    </location>
</feature>
<sequence>MNPKIVMAELSAQDVVNQARSDRDSSPSDVIASQTKHSYVSGEEERAITSDSQPNVTSTGSPHINGVDGEMVGDIEKDATCVHGNGELPPDLSSAEGGTEGQQMQPNGYGGPQLGGEYLSGPTTSADVSGGSDSDTTKPDGENSGGKKFTGEKGHSRSQSVKKQTSFKAVSVTKNFLAKATTGIAPASKLSGDKGTPTTGQLGTSAQLAAPRPRLVAKTVNGMRDVAPRSGGNGSGSGRGSGPDPNQVWNKNRPVQPPPPKQFTDEELKQTYGIHLATRLQADEAGKEAKWADIDDDDDDWAPDMIEWNDGTKITLPQHEEQALLSEEEVPVTLSQEKPTDAASPVPSQTESNSASANAITGSKSTVPASNQPKPGGLVLKGATEKPTLVSKPQGPPTPVKSPWAPLPPVDKTAPAAIGLQQSQSQMQGSSRLQRETQGFDSATAPLQAKEIAADDFNRSWRDSQSASNRELFNSHSGRYEPVGDGRRGSTRFDQNFRQPSVLQRPVAHDQQGPAEPSAAFQTNRASGHPESGWSRRRASSTVSGGSGGFGRRMSFGKGQDTQPPALHDNHQAGRRGSNAGVTMEPPASPRNFSPSRPGHHARASPAQPHYPPRGYSPVQPGHHQQWQSRASPVVDHAHVAAPYATGIPQGGPHYHQQQYAAPGKNQEMPMPPGNELEDPLALQAKIMQESRELAKRRKKEQQEKEDAERRERIKLKLEELGAPQVAEIDDSKSTNEVASKDNKQSAHNQSAPKPFVSEASGEVRQYGLMKVHPTEPFKKPAQVNQGPTNKEPERQPLGPQATSPAKASNVGGAGSRDMRLGNTQTPQEPTTQGAPQSPPDRKDQPWKNVPAGSDKYTSWGGAGMTTHSTPGGNLWGPPSNDKALGNGTFDRGFSRFPPRSSAQQQFPPPGPIGPPGGSLRSAGVDPSAQYVGAAPNSIREDSRPAGSMSPPGSRPIKPANQVGGVSGSKPLSGPGPISRPGPIAPPSGPSGMSRQHRAQAVSAWNNLPTQLAQQDAEARDKRSNEYARLEEEAKLGIKQDEPPRVTYKETWRQVTEGPPGSRHVVSVSTVVSEPAPLSANQEEPQRNRQMSPAATTPDTINNTSHLNALGNNRGSRFFPPVGDMVLGRLAGHNPEYSPPSPPPPIAHDHPAYDGDIERPQVTLPPMPEETPKIIVKLPPPAIAPPTLVGPVPRREPARLSPRISDRNTVAEWQARIAELVGSKQPLPTKVNDLAINSATKAPLELPSVQTSATVSLPRSEDGDLAFETAKIFFEDNGDVTSRATEEALLEEREFGSLPVVRLPLRPPPGVWPPALAPPTARHKSRFQKPVQVASKDPLFFSPKDYQLKQGYFIPLRLPGFSEMKPILKSRQEGSPQTSSSHLSQRSPSYNKRKHNKPSRESSGNFGSSRVASLGMQPGQQRPGFHSGTWSRRVSEAVQ</sequence>
<accession>A0A9P8IFX5</accession>
<name>A0A9P8IFX5_9PEZI</name>
<protein>
    <submittedName>
        <fullName evidence="2">Uncharacterized protein</fullName>
    </submittedName>
</protein>
<feature type="compositionally biased region" description="Polar residues" evidence="1">
    <location>
        <begin position="27"/>
        <end position="38"/>
    </location>
</feature>
<evidence type="ECO:0000256" key="1">
    <source>
        <dbReference type="SAM" id="MobiDB-lite"/>
    </source>
</evidence>
<reference evidence="2" key="1">
    <citation type="submission" date="2021-03" db="EMBL/GenBank/DDBJ databases">
        <title>Comparative genomics and phylogenomic investigation of the class Geoglossomycetes provide insights into ecological specialization and systematics.</title>
        <authorList>
            <person name="Melie T."/>
            <person name="Pirro S."/>
            <person name="Miller A.N."/>
            <person name="Quandt A."/>
        </authorList>
    </citation>
    <scope>NUCLEOTIDE SEQUENCE</scope>
    <source>
        <strain evidence="2">GBOQ0MN5Z8</strain>
    </source>
</reference>
<organism evidence="2 3">
    <name type="scientific">Glutinoglossum americanum</name>
    <dbReference type="NCBI Taxonomy" id="1670608"/>
    <lineage>
        <taxon>Eukaryota</taxon>
        <taxon>Fungi</taxon>
        <taxon>Dikarya</taxon>
        <taxon>Ascomycota</taxon>
        <taxon>Pezizomycotina</taxon>
        <taxon>Geoglossomycetes</taxon>
        <taxon>Geoglossales</taxon>
        <taxon>Geoglossaceae</taxon>
        <taxon>Glutinoglossum</taxon>
    </lineage>
</organism>
<feature type="compositionally biased region" description="Basic and acidic residues" evidence="1">
    <location>
        <begin position="478"/>
        <end position="488"/>
    </location>
</feature>
<proteinExistence type="predicted"/>
<feature type="compositionally biased region" description="Polar residues" evidence="1">
    <location>
        <begin position="196"/>
        <end position="207"/>
    </location>
</feature>
<feature type="compositionally biased region" description="Pro residues" evidence="1">
    <location>
        <begin position="978"/>
        <end position="989"/>
    </location>
</feature>
<feature type="region of interest" description="Disordered" evidence="1">
    <location>
        <begin position="1369"/>
        <end position="1439"/>
    </location>
</feature>
<gene>
    <name evidence="2" type="ORF">FGG08_000179</name>
</gene>
<feature type="region of interest" description="Disordered" evidence="1">
    <location>
        <begin position="283"/>
        <end position="1115"/>
    </location>
</feature>
<feature type="compositionally biased region" description="Basic and acidic residues" evidence="1">
    <location>
        <begin position="1017"/>
        <end position="1052"/>
    </location>
</feature>
<feature type="compositionally biased region" description="Polar residues" evidence="1">
    <location>
        <begin position="1428"/>
        <end position="1439"/>
    </location>
</feature>
<evidence type="ECO:0000313" key="3">
    <source>
        <dbReference type="Proteomes" id="UP000698800"/>
    </source>
</evidence>
<feature type="region of interest" description="Disordered" evidence="1">
    <location>
        <begin position="180"/>
        <end position="270"/>
    </location>
</feature>
<dbReference type="Proteomes" id="UP000698800">
    <property type="component" value="Unassembled WGS sequence"/>
</dbReference>
<feature type="compositionally biased region" description="Pro residues" evidence="1">
    <location>
        <begin position="1137"/>
        <end position="1146"/>
    </location>
</feature>
<feature type="compositionally biased region" description="Polar residues" evidence="1">
    <location>
        <begin position="1373"/>
        <end position="1390"/>
    </location>
</feature>
<feature type="compositionally biased region" description="Basic and acidic residues" evidence="1">
    <location>
        <begin position="1147"/>
        <end position="1159"/>
    </location>
</feature>
<feature type="compositionally biased region" description="Polar residues" evidence="1">
    <location>
        <begin position="121"/>
        <end position="134"/>
    </location>
</feature>
<feature type="region of interest" description="Disordered" evidence="1">
    <location>
        <begin position="16"/>
        <end position="168"/>
    </location>
</feature>
<feature type="compositionally biased region" description="Pro residues" evidence="1">
    <location>
        <begin position="394"/>
        <end position="409"/>
    </location>
</feature>
<feature type="compositionally biased region" description="Polar residues" evidence="1">
    <location>
        <begin position="1003"/>
        <end position="1014"/>
    </location>
</feature>
<feature type="compositionally biased region" description="Basic and acidic residues" evidence="1">
    <location>
        <begin position="283"/>
        <end position="293"/>
    </location>
</feature>
<feature type="compositionally biased region" description="Polar residues" evidence="1">
    <location>
        <begin position="1079"/>
        <end position="1115"/>
    </location>
</feature>
<feature type="compositionally biased region" description="Low complexity" evidence="1">
    <location>
        <begin position="419"/>
        <end position="432"/>
    </location>
</feature>